<accession>A0AAV7W5H1</accession>
<comment type="caution">
    <text evidence="2">The sequence shown here is derived from an EMBL/GenBank/DDBJ whole genome shotgun (WGS) entry which is preliminary data.</text>
</comment>
<name>A0AAV7W5H1_PLEWA</name>
<feature type="region of interest" description="Disordered" evidence="1">
    <location>
        <begin position="1"/>
        <end position="84"/>
    </location>
</feature>
<reference evidence="2" key="1">
    <citation type="journal article" date="2022" name="bioRxiv">
        <title>Sequencing and chromosome-scale assembly of the giantPleurodeles waltlgenome.</title>
        <authorList>
            <person name="Brown T."/>
            <person name="Elewa A."/>
            <person name="Iarovenko S."/>
            <person name="Subramanian E."/>
            <person name="Araus A.J."/>
            <person name="Petzold A."/>
            <person name="Susuki M."/>
            <person name="Suzuki K.-i.T."/>
            <person name="Hayashi T."/>
            <person name="Toyoda A."/>
            <person name="Oliveira C."/>
            <person name="Osipova E."/>
            <person name="Leigh N.D."/>
            <person name="Simon A."/>
            <person name="Yun M.H."/>
        </authorList>
    </citation>
    <scope>NUCLEOTIDE SEQUENCE</scope>
    <source>
        <strain evidence="2">20211129_DDA</strain>
        <tissue evidence="2">Liver</tissue>
    </source>
</reference>
<feature type="compositionally biased region" description="Low complexity" evidence="1">
    <location>
        <begin position="27"/>
        <end position="45"/>
    </location>
</feature>
<evidence type="ECO:0000313" key="2">
    <source>
        <dbReference type="EMBL" id="KAJ1207555.1"/>
    </source>
</evidence>
<evidence type="ECO:0000313" key="3">
    <source>
        <dbReference type="Proteomes" id="UP001066276"/>
    </source>
</evidence>
<dbReference type="Proteomes" id="UP001066276">
    <property type="component" value="Chromosome 1_2"/>
</dbReference>
<keyword evidence="3" id="KW-1185">Reference proteome</keyword>
<sequence>MGIRATRRRVRRSSSAAQFQCPKPAPADFRLSADRSSSLSSHVVSGPHIRGLTPKRRHLLRPSPPRKQTSCSEAPWERPSKTIS</sequence>
<dbReference type="AlphaFoldDB" id="A0AAV7W5H1"/>
<protein>
    <submittedName>
        <fullName evidence="2">Uncharacterized protein</fullName>
    </submittedName>
</protein>
<proteinExistence type="predicted"/>
<gene>
    <name evidence="2" type="ORF">NDU88_002946</name>
</gene>
<evidence type="ECO:0000256" key="1">
    <source>
        <dbReference type="SAM" id="MobiDB-lite"/>
    </source>
</evidence>
<feature type="compositionally biased region" description="Basic and acidic residues" evidence="1">
    <location>
        <begin position="75"/>
        <end position="84"/>
    </location>
</feature>
<dbReference type="EMBL" id="JANPWB010000002">
    <property type="protein sequence ID" value="KAJ1207555.1"/>
    <property type="molecule type" value="Genomic_DNA"/>
</dbReference>
<feature type="compositionally biased region" description="Basic residues" evidence="1">
    <location>
        <begin position="1"/>
        <end position="12"/>
    </location>
</feature>
<organism evidence="2 3">
    <name type="scientific">Pleurodeles waltl</name>
    <name type="common">Iberian ribbed newt</name>
    <dbReference type="NCBI Taxonomy" id="8319"/>
    <lineage>
        <taxon>Eukaryota</taxon>
        <taxon>Metazoa</taxon>
        <taxon>Chordata</taxon>
        <taxon>Craniata</taxon>
        <taxon>Vertebrata</taxon>
        <taxon>Euteleostomi</taxon>
        <taxon>Amphibia</taxon>
        <taxon>Batrachia</taxon>
        <taxon>Caudata</taxon>
        <taxon>Salamandroidea</taxon>
        <taxon>Salamandridae</taxon>
        <taxon>Pleurodelinae</taxon>
        <taxon>Pleurodeles</taxon>
    </lineage>
</organism>